<evidence type="ECO:0000313" key="11">
    <source>
        <dbReference type="Proteomes" id="UP000660262"/>
    </source>
</evidence>
<evidence type="ECO:0000256" key="8">
    <source>
        <dbReference type="SAM" id="MobiDB-lite"/>
    </source>
</evidence>
<evidence type="ECO:0000256" key="2">
    <source>
        <dbReference type="ARBA" id="ARBA00022448"/>
    </source>
</evidence>
<dbReference type="OrthoDB" id="5982228at2759"/>
<keyword evidence="5 9" id="KW-1133">Transmembrane helix</keyword>
<dbReference type="Gene3D" id="1.20.1740.10">
    <property type="entry name" value="Amino acid/polyamine transporter I"/>
    <property type="match status" value="1"/>
</dbReference>
<feature type="transmembrane region" description="Helical" evidence="9">
    <location>
        <begin position="265"/>
        <end position="289"/>
    </location>
</feature>
<evidence type="ECO:0000256" key="7">
    <source>
        <dbReference type="ARBA" id="ARBA00024041"/>
    </source>
</evidence>
<evidence type="ECO:0000256" key="6">
    <source>
        <dbReference type="ARBA" id="ARBA00023136"/>
    </source>
</evidence>
<evidence type="ECO:0000256" key="1">
    <source>
        <dbReference type="ARBA" id="ARBA00004651"/>
    </source>
</evidence>
<keyword evidence="4 9" id="KW-0812">Transmembrane</keyword>
<reference evidence="10" key="1">
    <citation type="submission" date="2020-10" db="EMBL/GenBank/DDBJ databases">
        <title>Unveiling of a novel bifunctional photoreceptor, Dualchrome1, isolated from a cosmopolitan green alga.</title>
        <authorList>
            <person name="Suzuki S."/>
            <person name="Kawachi M."/>
        </authorList>
    </citation>
    <scope>NUCLEOTIDE SEQUENCE</scope>
    <source>
        <strain evidence="10">NIES 2893</strain>
    </source>
</reference>
<dbReference type="GO" id="GO:0015203">
    <property type="term" value="F:polyamine transmembrane transporter activity"/>
    <property type="evidence" value="ECO:0007669"/>
    <property type="project" value="UniProtKB-ARBA"/>
</dbReference>
<dbReference type="Pfam" id="PF13520">
    <property type="entry name" value="AA_permease_2"/>
    <property type="match status" value="1"/>
</dbReference>
<feature type="compositionally biased region" description="Basic and acidic residues" evidence="8">
    <location>
        <begin position="544"/>
        <end position="561"/>
    </location>
</feature>
<evidence type="ECO:0000256" key="3">
    <source>
        <dbReference type="ARBA" id="ARBA00022475"/>
    </source>
</evidence>
<feature type="transmembrane region" description="Helical" evidence="9">
    <location>
        <begin position="309"/>
        <end position="328"/>
    </location>
</feature>
<keyword evidence="6 9" id="KW-0472">Membrane</keyword>
<evidence type="ECO:0000256" key="4">
    <source>
        <dbReference type="ARBA" id="ARBA00022692"/>
    </source>
</evidence>
<feature type="transmembrane region" description="Helical" evidence="9">
    <location>
        <begin position="167"/>
        <end position="186"/>
    </location>
</feature>
<dbReference type="GO" id="GO:0005886">
    <property type="term" value="C:plasma membrane"/>
    <property type="evidence" value="ECO:0007669"/>
    <property type="project" value="UniProtKB-SubCell"/>
</dbReference>
<keyword evidence="3" id="KW-1003">Cell membrane</keyword>
<protein>
    <submittedName>
        <fullName evidence="10">Malate dehydrogenase</fullName>
    </submittedName>
</protein>
<feature type="compositionally biased region" description="Basic residues" evidence="8">
    <location>
        <begin position="393"/>
        <end position="402"/>
    </location>
</feature>
<evidence type="ECO:0000313" key="10">
    <source>
        <dbReference type="EMBL" id="GHP02763.1"/>
    </source>
</evidence>
<dbReference type="InterPro" id="IPR002293">
    <property type="entry name" value="AA/rel_permease1"/>
</dbReference>
<feature type="region of interest" description="Disordered" evidence="8">
    <location>
        <begin position="454"/>
        <end position="481"/>
    </location>
</feature>
<comment type="similarity">
    <text evidence="7">Belongs to the amino acid-polyamine-organocation (APC) superfamily. Polyamine:cation symporter (PHS) (TC 2.A.3.12) family.</text>
</comment>
<evidence type="ECO:0000256" key="5">
    <source>
        <dbReference type="ARBA" id="ARBA00022989"/>
    </source>
</evidence>
<sequence>MSSVGDSTCSTEKGNLLGAARRLLCYDPPRNMADEENGGAVSTLPQRNLTLLRVVAMLMAGTSAGPYGFEECIGSGGAALTLLGLLVVPFIWSAPIALVTGELSTAIAENGGHIIWIDRALGSFWSFQNSFWTFFCNTFECAVYPAMFVDYLGLALYQKEFAPHERFMLCLTAVLMFLVVNIRGGAGGVGDISVAISVIGLMPFLAMIVFGAPSIHTDHLTRALPLDKVDWRNFVTILLWNTSGYDFIGAISGEVKDPTRTIPRALAVSCLGTIVVDTLAVAVGVSVATDHEEWADGHFVLVGLKVGGKALQSAFLVGAAISTLGLLCSMLSSTAHYEPVVHLKPKERANLGLPPLGGAAGMRTPSRGGARSATPTTGMRAGRAGLSTPSTSTRKKAPKKVHNPTFDDPLVDFLATAEKSRAWHATMGSMAFVQNGYGGGAKCLRSLTQPTDPFERSTQAARWASPDPSVPPPTGVMPRPSLEDPKVAQAQVEAARQAELEKFDEGMYAGRLHLEARKQMVLKIHREKKAYEKEKARKKAMLQKMRDKERARREREAGIRR</sequence>
<feature type="region of interest" description="Disordered" evidence="8">
    <location>
        <begin position="531"/>
        <end position="561"/>
    </location>
</feature>
<gene>
    <name evidence="10" type="ORF">PPROV_000151800</name>
</gene>
<feature type="transmembrane region" description="Helical" evidence="9">
    <location>
        <begin position="51"/>
        <end position="69"/>
    </location>
</feature>
<name>A0A830H8S5_9CHLO</name>
<accession>A0A830H8S5</accession>
<evidence type="ECO:0000256" key="9">
    <source>
        <dbReference type="SAM" id="Phobius"/>
    </source>
</evidence>
<dbReference type="PANTHER" id="PTHR45826:SF25">
    <property type="entry name" value="AMINO ACID PERMEASE-LIKE PROTEIN"/>
    <property type="match status" value="1"/>
</dbReference>
<dbReference type="EMBL" id="BNJQ01000004">
    <property type="protein sequence ID" value="GHP02763.1"/>
    <property type="molecule type" value="Genomic_DNA"/>
</dbReference>
<keyword evidence="2" id="KW-0813">Transport</keyword>
<keyword evidence="11" id="KW-1185">Reference proteome</keyword>
<feature type="region of interest" description="Disordered" evidence="8">
    <location>
        <begin position="357"/>
        <end position="403"/>
    </location>
</feature>
<dbReference type="InterPro" id="IPR044566">
    <property type="entry name" value="RMV1-like"/>
</dbReference>
<organism evidence="10 11">
    <name type="scientific">Pycnococcus provasolii</name>
    <dbReference type="NCBI Taxonomy" id="41880"/>
    <lineage>
        <taxon>Eukaryota</taxon>
        <taxon>Viridiplantae</taxon>
        <taxon>Chlorophyta</taxon>
        <taxon>Pseudoscourfieldiophyceae</taxon>
        <taxon>Pseudoscourfieldiales</taxon>
        <taxon>Pycnococcaceae</taxon>
        <taxon>Pycnococcus</taxon>
    </lineage>
</organism>
<proteinExistence type="inferred from homology"/>
<feature type="transmembrane region" description="Helical" evidence="9">
    <location>
        <begin position="76"/>
        <end position="94"/>
    </location>
</feature>
<comment type="caution">
    <text evidence="10">The sequence shown here is derived from an EMBL/GenBank/DDBJ whole genome shotgun (WGS) entry which is preliminary data.</text>
</comment>
<dbReference type="AlphaFoldDB" id="A0A830H8S5"/>
<comment type="subcellular location">
    <subcellularLocation>
        <location evidence="1">Cell membrane</location>
        <topology evidence="1">Multi-pass membrane protein</topology>
    </subcellularLocation>
</comment>
<dbReference type="Proteomes" id="UP000660262">
    <property type="component" value="Unassembled WGS sequence"/>
</dbReference>
<feature type="transmembrane region" description="Helical" evidence="9">
    <location>
        <begin position="131"/>
        <end position="155"/>
    </location>
</feature>
<dbReference type="PANTHER" id="PTHR45826">
    <property type="entry name" value="POLYAMINE TRANSPORTER PUT1"/>
    <property type="match status" value="1"/>
</dbReference>
<feature type="transmembrane region" description="Helical" evidence="9">
    <location>
        <begin position="192"/>
        <end position="212"/>
    </location>
</feature>